<evidence type="ECO:0000313" key="3">
    <source>
        <dbReference type="Proteomes" id="UP000694843"/>
    </source>
</evidence>
<feature type="region of interest" description="Disordered" evidence="1">
    <location>
        <begin position="702"/>
        <end position="723"/>
    </location>
</feature>
<feature type="transmembrane region" description="Helical" evidence="2">
    <location>
        <begin position="492"/>
        <end position="520"/>
    </location>
</feature>
<keyword evidence="2" id="KW-1133">Transmembrane helix</keyword>
<name>A0A8B7NKF3_HYAAZ</name>
<keyword evidence="2" id="KW-0812">Transmembrane</keyword>
<feature type="region of interest" description="Disordered" evidence="1">
    <location>
        <begin position="1087"/>
        <end position="1229"/>
    </location>
</feature>
<evidence type="ECO:0000313" key="4">
    <source>
        <dbReference type="RefSeq" id="XP_018014138.2"/>
    </source>
</evidence>
<organism evidence="3 4">
    <name type="scientific">Hyalella azteca</name>
    <name type="common">Amphipod</name>
    <dbReference type="NCBI Taxonomy" id="294128"/>
    <lineage>
        <taxon>Eukaryota</taxon>
        <taxon>Metazoa</taxon>
        <taxon>Ecdysozoa</taxon>
        <taxon>Arthropoda</taxon>
        <taxon>Crustacea</taxon>
        <taxon>Multicrustacea</taxon>
        <taxon>Malacostraca</taxon>
        <taxon>Eumalacostraca</taxon>
        <taxon>Peracarida</taxon>
        <taxon>Amphipoda</taxon>
        <taxon>Senticaudata</taxon>
        <taxon>Talitrida</taxon>
        <taxon>Talitroidea</taxon>
        <taxon>Hyalellidae</taxon>
        <taxon>Hyalella</taxon>
    </lineage>
</organism>
<protein>
    <submittedName>
        <fullName evidence="4">Uncharacterized protein LOC108671164</fullName>
    </submittedName>
</protein>
<sequence>AIDTSVEGVCGWLSEEVRRVAVEKGPLGRHKQPPLPYVFVTPQGQQIDLRLYNRSVLQSAVPSLVSVLEKEARGWFLHFREKTIACLRADGLTDTQVEKAATEAVQQEYLRRVCEAIRNHAELSQLTGPGTDVLLCDQLTAASLMLRASRAAEDSFNAALRQYEQELRERHPLLSRVSSWRRQQLQDRTKLLQEQFKWQPHTQALAACREAGLLQHAYFLQRDLAFMKERAPLLQKELQSLKTPAREFQWRSQIMTPERYVVRRTFQGTSETIPTVLSSVPTSITAPRSPHQPGYVLYKQVVRTTSTRWPLWRVCNALHRSYAWTCNAVFFFGLWVPLCSSLSLRALCSVQPFMPDYELSQVNGAVCPSRASLTPTLAHRLHRLWRKIIKARTHFETTPDTGFIGKGMSRHLNRLYNYVLKGVFGSLFYVVVFPVLCVVVSLASILVALLAPIWVPSAVVVCSVLSPLVYDFDAPLPERRWFPYIRALLGNILLGGLVQPLVLLVVLLLCPLLALLVLLLSVCRYGLRTGWDGLVYEGLIRQRGRVPAADSCLVRRIAGPGLHHHYCYQVSMEQALAALEARLEQELLAAYQLSMEQTIAQPLLVYEDFLRTIFGPFGGGSGGAVGAYERVLREVKDLQRALHEKVDARKKELQLGLHPDIRTRLKLTTRELKATLKQATVMLEHLYPETLFPLMIAAPRPPLPSSDQQSRIDSGISTGGDVDEDGILSRGSLSCVGEDARPRNIVPTSGAFNSLSLAGHGKNLAGASKQGSNAGNRLARGCSEDSAHILRDTGVPSATDQPPDVVSVEGAISFESSRGRGSDVQVLGSSPSRGYSEERLLNESREVLLGPRDRQDVRGSLERRVSSQQSEMVSLRSSSHKVGGRFVSEEAWWDGRGLQPGDYPSLAALLFTEIFSADFLTPMDDEDTAFQIECSNVNLSRYTDMLKQCPERPDLDPLLTVHIPRGHAIHVTPPYLDLSCFMPLSRHTTSHPPHVKGSKAALWGTHIAERLSLRARPHHPAGSGRGGMSGDDGRGVFESPLVVPPPVPHPAVIAVIIYNREANEPLQLSCPDTRYVLRCMEECVRRDPAAGGHKGRRSPWGVEETSGSSESSPPSSPPSMDERASYARCPDGGSRSATLAMSDALQSPSISGGAGGSQMSPDSLRHCLDSNPLQSLLESHPPFSVALDLAPPEDPPANEYEDALRTLHATDSLGSRGGRGKGGRDPTPV</sequence>
<feature type="compositionally biased region" description="Polar residues" evidence="1">
    <location>
        <begin position="1135"/>
        <end position="1150"/>
    </location>
</feature>
<dbReference type="KEGG" id="hazt:108671164"/>
<evidence type="ECO:0000256" key="1">
    <source>
        <dbReference type="SAM" id="MobiDB-lite"/>
    </source>
</evidence>
<feature type="region of interest" description="Disordered" evidence="1">
    <location>
        <begin position="817"/>
        <end position="838"/>
    </location>
</feature>
<proteinExistence type="predicted"/>
<dbReference type="GeneID" id="108671164"/>
<reference evidence="4" key="1">
    <citation type="submission" date="2025-08" db="UniProtKB">
        <authorList>
            <consortium name="RefSeq"/>
        </authorList>
    </citation>
    <scope>IDENTIFICATION</scope>
</reference>
<dbReference type="OMA" id="MREREPI"/>
<dbReference type="OrthoDB" id="10003277at2759"/>
<dbReference type="Proteomes" id="UP000694843">
    <property type="component" value="Unplaced"/>
</dbReference>
<feature type="non-terminal residue" evidence="4">
    <location>
        <position position="1"/>
    </location>
</feature>
<feature type="transmembrane region" description="Helical" evidence="2">
    <location>
        <begin position="418"/>
        <end position="447"/>
    </location>
</feature>
<feature type="region of interest" description="Disordered" evidence="1">
    <location>
        <begin position="855"/>
        <end position="874"/>
    </location>
</feature>
<dbReference type="AlphaFoldDB" id="A0A8B7NKF3"/>
<feature type="transmembrane region" description="Helical" evidence="2">
    <location>
        <begin position="322"/>
        <end position="344"/>
    </location>
</feature>
<dbReference type="RefSeq" id="XP_018014138.2">
    <property type="nucleotide sequence ID" value="XM_018158649.2"/>
</dbReference>
<feature type="compositionally biased region" description="Polar residues" evidence="1">
    <location>
        <begin position="705"/>
        <end position="716"/>
    </location>
</feature>
<keyword evidence="3" id="KW-1185">Reference proteome</keyword>
<feature type="transmembrane region" description="Helical" evidence="2">
    <location>
        <begin position="453"/>
        <end position="472"/>
    </location>
</feature>
<feature type="region of interest" description="Disordered" evidence="1">
    <location>
        <begin position="1013"/>
        <end position="1042"/>
    </location>
</feature>
<dbReference type="Pfam" id="PF25228">
    <property type="entry name" value="Lips"/>
    <property type="match status" value="2"/>
</dbReference>
<gene>
    <name evidence="4" type="primary">LOC108671164</name>
</gene>
<evidence type="ECO:0000256" key="2">
    <source>
        <dbReference type="SAM" id="Phobius"/>
    </source>
</evidence>
<keyword evidence="2" id="KW-0472">Membrane</keyword>
<dbReference type="InterPro" id="IPR057435">
    <property type="entry name" value="Lips"/>
</dbReference>
<dbReference type="PANTHER" id="PTHR37686">
    <property type="entry name" value="LD36006P"/>
    <property type="match status" value="1"/>
</dbReference>
<dbReference type="PANTHER" id="PTHR37686:SF1">
    <property type="entry name" value="LD36006P"/>
    <property type="match status" value="1"/>
</dbReference>
<feature type="compositionally biased region" description="Basic and acidic residues" evidence="1">
    <location>
        <begin position="855"/>
        <end position="865"/>
    </location>
</feature>
<accession>A0A8B7NKF3</accession>